<name>A0A9N9FQB5_9GLOM</name>
<dbReference type="OrthoDB" id="2428127at2759"/>
<keyword evidence="2" id="KW-1185">Reference proteome</keyword>
<accession>A0A9N9FQB5</accession>
<dbReference type="Proteomes" id="UP000789831">
    <property type="component" value="Unassembled WGS sequence"/>
</dbReference>
<sequence>YEHAVIVYGFNWPRPLALPNVCMSYNIKQLKKPESVKEYWRKCAKQLKLEYPVDAEQKDAEKLPKDNENGSIHSKEFDLLKNGDLSVGMKIDKNGIKQCIHPAIDYNGLPMPKIEFKESQILQIKKASQICDINMLFAGLEIDRNLSKETRDVTEHFNLCSDLKTSAIHCEIIIEKAQIEYDIKNLKPTAKLSQAIDEALESNTPTENLNRVFEKYGHVISTKIFIGDKLLRSIIYNRKHIELNDFSQKFKKFSELDLSFNVKTFQDPYMYEMDSDPIEMSQIPQWLENVSNKKSSDWRVIRRVVTPLYKILDIKQQQKIENLYKKEDRVLMNNETLLNNVLSKGYQRIVFDEPLKSNNFQIYGNIVTSDGEKLPEIVKFSLKSEVGFSVSWNEEISTNKSVKLQWMLIGCPSEVGYFDSKTRDLSAKTGFKVLHLDSKSKVKTETYNKLNLHSWLTKINIGGPLSKNNIISIGIEYPSFTEICFKSDYKVCGSVLEVLITIEGDACIELMKKNQFVVDIRWCVLEELDKI</sequence>
<proteinExistence type="predicted"/>
<dbReference type="AlphaFoldDB" id="A0A9N9FQB5"/>
<gene>
    <name evidence="1" type="ORF">AGERDE_LOCUS6818</name>
</gene>
<comment type="caution">
    <text evidence="1">The sequence shown here is derived from an EMBL/GenBank/DDBJ whole genome shotgun (WGS) entry which is preliminary data.</text>
</comment>
<reference evidence="1" key="1">
    <citation type="submission" date="2021-06" db="EMBL/GenBank/DDBJ databases">
        <authorList>
            <person name="Kallberg Y."/>
            <person name="Tangrot J."/>
            <person name="Rosling A."/>
        </authorList>
    </citation>
    <scope>NUCLEOTIDE SEQUENCE</scope>
    <source>
        <strain evidence="1">MT106</strain>
    </source>
</reference>
<evidence type="ECO:0000313" key="2">
    <source>
        <dbReference type="Proteomes" id="UP000789831"/>
    </source>
</evidence>
<evidence type="ECO:0000313" key="1">
    <source>
        <dbReference type="EMBL" id="CAG8554074.1"/>
    </source>
</evidence>
<protein>
    <submittedName>
        <fullName evidence="1">4425_t:CDS:1</fullName>
    </submittedName>
</protein>
<organism evidence="1 2">
    <name type="scientific">Ambispora gerdemannii</name>
    <dbReference type="NCBI Taxonomy" id="144530"/>
    <lineage>
        <taxon>Eukaryota</taxon>
        <taxon>Fungi</taxon>
        <taxon>Fungi incertae sedis</taxon>
        <taxon>Mucoromycota</taxon>
        <taxon>Glomeromycotina</taxon>
        <taxon>Glomeromycetes</taxon>
        <taxon>Archaeosporales</taxon>
        <taxon>Ambisporaceae</taxon>
        <taxon>Ambispora</taxon>
    </lineage>
</organism>
<feature type="non-terminal residue" evidence="1">
    <location>
        <position position="531"/>
    </location>
</feature>
<dbReference type="EMBL" id="CAJVPL010001127">
    <property type="protein sequence ID" value="CAG8554074.1"/>
    <property type="molecule type" value="Genomic_DNA"/>
</dbReference>